<keyword evidence="3" id="KW-1185">Reference proteome</keyword>
<dbReference type="Proteomes" id="UP000799776">
    <property type="component" value="Unassembled WGS sequence"/>
</dbReference>
<feature type="compositionally biased region" description="Polar residues" evidence="1">
    <location>
        <begin position="307"/>
        <end position="320"/>
    </location>
</feature>
<sequence length="509" mass="55598">MAPDRIASQQSGNQLTTVTQEHSQKTSKAQIAPQPVKDNPNGPIKPLRVGFRISDPACNHKQPPPGQTADPVALDLLDYAVRSLITEPDPYTHSMEDQSASPISHNSAIATQVMNDNTRACDCDGTSKQTPMMATKVAPKQLRLSPSVPENMSSDGARTHSHDGIHGETPVKAASIAPQKLHLKLHVAEGVPTHRARALDRDGTGDNVPIMPAPVAPQKLRFKPSVPEEMPPNRRARACDHQASASQPPIMAAPPAKQKLRLKLNVPGDTPTHDSAPATKPLRLRLAMHDPDRSHGFHCAQDEHSAHQTQDSDNETSSTKPVKLRLSMPDPSYDQGRAPLNRDSGHRDLEGKEMAEWAELAVLQRLNRRYPQSIARKAIETLKAAAAELQAMDDDQEINTNVPSPDNKRKRPAMGDDLERDVDASRPNKKAKAVAPGDPTLKQLNKKPTGFGAQKENHAAKPKLKRAKAACDRWYQVALNFVGIVSIDDDMARQHTSILRLFGRQGLGD</sequence>
<evidence type="ECO:0000256" key="1">
    <source>
        <dbReference type="SAM" id="MobiDB-lite"/>
    </source>
</evidence>
<accession>A0A9P4LWX0</accession>
<feature type="region of interest" description="Disordered" evidence="1">
    <location>
        <begin position="1"/>
        <end position="70"/>
    </location>
</feature>
<organism evidence="2 3">
    <name type="scientific">Saccharata proteae CBS 121410</name>
    <dbReference type="NCBI Taxonomy" id="1314787"/>
    <lineage>
        <taxon>Eukaryota</taxon>
        <taxon>Fungi</taxon>
        <taxon>Dikarya</taxon>
        <taxon>Ascomycota</taxon>
        <taxon>Pezizomycotina</taxon>
        <taxon>Dothideomycetes</taxon>
        <taxon>Dothideomycetes incertae sedis</taxon>
        <taxon>Botryosphaeriales</taxon>
        <taxon>Saccharataceae</taxon>
        <taxon>Saccharata</taxon>
    </lineage>
</organism>
<feature type="region of interest" description="Disordered" evidence="1">
    <location>
        <begin position="292"/>
        <end position="348"/>
    </location>
</feature>
<dbReference type="EMBL" id="ML978741">
    <property type="protein sequence ID" value="KAF2084418.1"/>
    <property type="molecule type" value="Genomic_DNA"/>
</dbReference>
<feature type="compositionally biased region" description="Basic and acidic residues" evidence="1">
    <location>
        <begin position="292"/>
        <end position="306"/>
    </location>
</feature>
<evidence type="ECO:0000313" key="2">
    <source>
        <dbReference type="EMBL" id="KAF2084418.1"/>
    </source>
</evidence>
<protein>
    <submittedName>
        <fullName evidence="2">Uncharacterized protein</fullName>
    </submittedName>
</protein>
<gene>
    <name evidence="2" type="ORF">K490DRAFT_59568</name>
</gene>
<dbReference type="AlphaFoldDB" id="A0A9P4LWX0"/>
<feature type="region of interest" description="Disordered" evidence="1">
    <location>
        <begin position="393"/>
        <end position="464"/>
    </location>
</feature>
<proteinExistence type="predicted"/>
<feature type="compositionally biased region" description="Polar residues" evidence="1">
    <location>
        <begin position="7"/>
        <end position="29"/>
    </location>
</feature>
<reference evidence="2" key="1">
    <citation type="journal article" date="2020" name="Stud. Mycol.">
        <title>101 Dothideomycetes genomes: a test case for predicting lifestyles and emergence of pathogens.</title>
        <authorList>
            <person name="Haridas S."/>
            <person name="Albert R."/>
            <person name="Binder M."/>
            <person name="Bloem J."/>
            <person name="Labutti K."/>
            <person name="Salamov A."/>
            <person name="Andreopoulos B."/>
            <person name="Baker S."/>
            <person name="Barry K."/>
            <person name="Bills G."/>
            <person name="Bluhm B."/>
            <person name="Cannon C."/>
            <person name="Castanera R."/>
            <person name="Culley D."/>
            <person name="Daum C."/>
            <person name="Ezra D."/>
            <person name="Gonzalez J."/>
            <person name="Henrissat B."/>
            <person name="Kuo A."/>
            <person name="Liang C."/>
            <person name="Lipzen A."/>
            <person name="Lutzoni F."/>
            <person name="Magnuson J."/>
            <person name="Mondo S."/>
            <person name="Nolan M."/>
            <person name="Ohm R."/>
            <person name="Pangilinan J."/>
            <person name="Park H.-J."/>
            <person name="Ramirez L."/>
            <person name="Alfaro M."/>
            <person name="Sun H."/>
            <person name="Tritt A."/>
            <person name="Yoshinaga Y."/>
            <person name="Zwiers L.-H."/>
            <person name="Turgeon B."/>
            <person name="Goodwin S."/>
            <person name="Spatafora J."/>
            <person name="Crous P."/>
            <person name="Grigoriev I."/>
        </authorList>
    </citation>
    <scope>NUCLEOTIDE SEQUENCE</scope>
    <source>
        <strain evidence="2">CBS 121410</strain>
    </source>
</reference>
<comment type="caution">
    <text evidence="2">The sequence shown here is derived from an EMBL/GenBank/DDBJ whole genome shotgun (WGS) entry which is preliminary data.</text>
</comment>
<name>A0A9P4LWX0_9PEZI</name>
<evidence type="ECO:0000313" key="3">
    <source>
        <dbReference type="Proteomes" id="UP000799776"/>
    </source>
</evidence>